<dbReference type="EMBL" id="CP113088">
    <property type="protein sequence ID" value="WAC02756.1"/>
    <property type="molecule type" value="Genomic_DNA"/>
</dbReference>
<dbReference type="PROSITE" id="PS51819">
    <property type="entry name" value="VOC"/>
    <property type="match status" value="1"/>
</dbReference>
<dbReference type="AlphaFoldDB" id="A0A9E8MWR4"/>
<evidence type="ECO:0000313" key="3">
    <source>
        <dbReference type="Proteomes" id="UP001164705"/>
    </source>
</evidence>
<evidence type="ECO:0000259" key="1">
    <source>
        <dbReference type="PROSITE" id="PS51819"/>
    </source>
</evidence>
<dbReference type="InterPro" id="IPR029068">
    <property type="entry name" value="Glyas_Bleomycin-R_OHBP_Dase"/>
</dbReference>
<name>A0A9E8MWR4_9FLAO</name>
<proteinExistence type="predicted"/>
<dbReference type="Pfam" id="PF00903">
    <property type="entry name" value="Glyoxalase"/>
    <property type="match status" value="1"/>
</dbReference>
<dbReference type="Gene3D" id="3.10.180.10">
    <property type="entry name" value="2,3-Dihydroxybiphenyl 1,2-Dioxygenase, domain 1"/>
    <property type="match status" value="1"/>
</dbReference>
<dbReference type="KEGG" id="lnu:N7U66_03535"/>
<dbReference type="RefSeq" id="WP_267677354.1">
    <property type="nucleotide sequence ID" value="NZ_CP113088.1"/>
</dbReference>
<feature type="domain" description="VOC" evidence="1">
    <location>
        <begin position="2"/>
        <end position="116"/>
    </location>
</feature>
<keyword evidence="3" id="KW-1185">Reference proteome</keyword>
<dbReference type="Proteomes" id="UP001164705">
    <property type="component" value="Chromosome"/>
</dbReference>
<accession>A0A9E8MWR4</accession>
<dbReference type="InterPro" id="IPR037523">
    <property type="entry name" value="VOC_core"/>
</dbReference>
<gene>
    <name evidence="2" type="ORF">N7U66_03535</name>
</gene>
<organism evidence="2 3">
    <name type="scientific">Lacinutrix neustonica</name>
    <dbReference type="NCBI Taxonomy" id="2980107"/>
    <lineage>
        <taxon>Bacteria</taxon>
        <taxon>Pseudomonadati</taxon>
        <taxon>Bacteroidota</taxon>
        <taxon>Flavobacteriia</taxon>
        <taxon>Flavobacteriales</taxon>
        <taxon>Flavobacteriaceae</taxon>
        <taxon>Lacinutrix</taxon>
    </lineage>
</organism>
<reference evidence="2" key="1">
    <citation type="submission" date="2022-11" db="EMBL/GenBank/DDBJ databases">
        <title>Lacinutrix neustonica HL-RS19T sp. nov., isolated from the surface microlayer sample of brackish Lake Shihwa.</title>
        <authorList>
            <person name="Choi J.Y."/>
            <person name="Hwang C.Y."/>
        </authorList>
    </citation>
    <scope>NUCLEOTIDE SEQUENCE</scope>
    <source>
        <strain evidence="2">HL-RS19</strain>
    </source>
</reference>
<dbReference type="InterPro" id="IPR004360">
    <property type="entry name" value="Glyas_Fos-R_dOase_dom"/>
</dbReference>
<sequence>MKITELVIGCFNMDAMLAFYENVFDINFKNIEIKQMKIHESYIDAIKITLCPASMAGITARDNRHQLTFAVDDIRSCIKKVEAFGGIFMNLTEETNKSIEIAIRDVDGNSIVLKQTV</sequence>
<protein>
    <recommendedName>
        <fullName evidence="1">VOC domain-containing protein</fullName>
    </recommendedName>
</protein>
<evidence type="ECO:0000313" key="2">
    <source>
        <dbReference type="EMBL" id="WAC02756.1"/>
    </source>
</evidence>
<dbReference type="SUPFAM" id="SSF54593">
    <property type="entry name" value="Glyoxalase/Bleomycin resistance protein/Dihydroxybiphenyl dioxygenase"/>
    <property type="match status" value="1"/>
</dbReference>